<dbReference type="Pfam" id="PF17389">
    <property type="entry name" value="Bac_rhamnosid6H"/>
    <property type="match status" value="1"/>
</dbReference>
<evidence type="ECO:0000313" key="2">
    <source>
        <dbReference type="EMBL" id="SEG52985.1"/>
    </source>
</evidence>
<organism evidence="2 3">
    <name type="scientific">Bryocella elongata</name>
    <dbReference type="NCBI Taxonomy" id="863522"/>
    <lineage>
        <taxon>Bacteria</taxon>
        <taxon>Pseudomonadati</taxon>
        <taxon>Acidobacteriota</taxon>
        <taxon>Terriglobia</taxon>
        <taxon>Terriglobales</taxon>
        <taxon>Acidobacteriaceae</taxon>
        <taxon>Bryocella</taxon>
    </lineage>
</organism>
<evidence type="ECO:0000313" key="3">
    <source>
        <dbReference type="Proteomes" id="UP000236728"/>
    </source>
</evidence>
<dbReference type="Gene3D" id="2.60.120.260">
    <property type="entry name" value="Galactose-binding domain-like"/>
    <property type="match status" value="2"/>
</dbReference>
<sequence>MSAAQSTEKPLDPWQNHSSTGEIRKKDLLEEFVWTAGDVTVKRADRSHYSWAKTGLRLEHHIFRGHFDLQSVPQFGTLFIAGPRYAKVFLNGKLLGSNSTNPEAPINFRVFHFDVGTALRKGDNVLAVEAIRGRGVVTGAGSEALHQFGYGEVFAAKLLAGRFGNDDAPPLVVTNSTWRSIAEPKKDDWQSPAFDDSAWPRVESLGSIDGNIEFRQWSVDAGMYGWPGYTGMSSFLRAIPIAAVRVTRTYDGEGQLQHVEAITQEHAVAPFTVELTAPHPTDEQAPAMLVDFGKEIAGRLVIDSGSDQDATLSIAYGEDEMEAMATGLTPGQRGGNYLGTNLLDVPANGRARGPKSAFRYVRITFLRGAPRIPFRSIHAEAITYPVKYEGGFESSDARLNRIFATAAYTAHLCMQDDIWDAPKRDRGRWAGDLDVEAGTILGVFGDTFALEDTLRHLADDTAPGQAVNGIGGYTAQWITTLAKVYEASGDVAYVRSEHDALRKLLATMDGSLDAQTGLLRRDSKGWGFVDWAPGLYGATDDTFRGSTLEFLRAYEAAPALLRAAGDEAAAKQYEQRAQTMREAARKTFLDLVTHTVGTTWQINSMAVLTNLAPEDNDAIWSQVLAHVKQDTPQDQVISPYFNAYVLDAMSATGHQRTALDWIRTYWGGMLDEGATSFWESYDLRWPKSDPHLSLQADGTSGYFVSYAHGWASWPAPWLQQNVLGVRATSPGYASVDVHPNLLGLEYAHGSVATPHGPIAVSLDHAKAWTMDLPAGIERARVFLPGKSEPAILTHSGHYEFAQP</sequence>
<name>A0A1H6AY22_9BACT</name>
<dbReference type="Gene3D" id="1.50.10.10">
    <property type="match status" value="1"/>
</dbReference>
<dbReference type="PANTHER" id="PTHR34987:SF4">
    <property type="entry name" value="ALPHA-L-RHAMNOSIDASE C-TERMINAL DOMAIN-CONTAINING PROTEIN"/>
    <property type="match status" value="1"/>
</dbReference>
<dbReference type="InterPro" id="IPR008928">
    <property type="entry name" value="6-hairpin_glycosidase_sf"/>
</dbReference>
<dbReference type="InterPro" id="IPR035396">
    <property type="entry name" value="Bac_rhamnosid6H"/>
</dbReference>
<feature type="domain" description="Alpha-L-rhamnosidase six-hairpin glycosidase" evidence="1">
    <location>
        <begin position="390"/>
        <end position="722"/>
    </location>
</feature>
<gene>
    <name evidence="2" type="ORF">SAMN05421819_3329</name>
</gene>
<reference evidence="2 3" key="1">
    <citation type="submission" date="2016-10" db="EMBL/GenBank/DDBJ databases">
        <authorList>
            <person name="de Groot N.N."/>
        </authorList>
    </citation>
    <scope>NUCLEOTIDE SEQUENCE [LARGE SCALE GENOMIC DNA]</scope>
    <source>
        <strain evidence="2 3">DSM 22489</strain>
    </source>
</reference>
<dbReference type="PANTHER" id="PTHR34987">
    <property type="entry name" value="C, PUTATIVE (AFU_ORTHOLOGUE AFUA_3G02880)-RELATED"/>
    <property type="match status" value="1"/>
</dbReference>
<dbReference type="AlphaFoldDB" id="A0A1H6AY22"/>
<dbReference type="SUPFAM" id="SSF48208">
    <property type="entry name" value="Six-hairpin glycosidases"/>
    <property type="match status" value="1"/>
</dbReference>
<dbReference type="Gene3D" id="2.60.420.10">
    <property type="entry name" value="Maltose phosphorylase, domain 3"/>
    <property type="match status" value="1"/>
</dbReference>
<protein>
    <submittedName>
        <fullName evidence="2">Alpha-L-rhamnosidase</fullName>
    </submittedName>
</protein>
<keyword evidence="3" id="KW-1185">Reference proteome</keyword>
<dbReference type="GO" id="GO:0005975">
    <property type="term" value="P:carbohydrate metabolic process"/>
    <property type="evidence" value="ECO:0007669"/>
    <property type="project" value="InterPro"/>
</dbReference>
<accession>A0A1H6AY22</accession>
<dbReference type="InterPro" id="IPR008979">
    <property type="entry name" value="Galactose-bd-like_sf"/>
</dbReference>
<dbReference type="SUPFAM" id="SSF49785">
    <property type="entry name" value="Galactose-binding domain-like"/>
    <property type="match status" value="1"/>
</dbReference>
<proteinExistence type="predicted"/>
<dbReference type="Proteomes" id="UP000236728">
    <property type="component" value="Unassembled WGS sequence"/>
</dbReference>
<evidence type="ECO:0000259" key="1">
    <source>
        <dbReference type="Pfam" id="PF17389"/>
    </source>
</evidence>
<dbReference type="EMBL" id="FNVA01000006">
    <property type="protein sequence ID" value="SEG52985.1"/>
    <property type="molecule type" value="Genomic_DNA"/>
</dbReference>
<dbReference type="InterPro" id="IPR012341">
    <property type="entry name" value="6hp_glycosidase-like_sf"/>
</dbReference>